<keyword evidence="7" id="KW-1185">Reference proteome</keyword>
<dbReference type="InterPro" id="IPR036921">
    <property type="entry name" value="PurM-like_N_sf"/>
</dbReference>
<dbReference type="GO" id="GO:0009228">
    <property type="term" value="P:thiamine biosynthetic process"/>
    <property type="evidence" value="ECO:0007669"/>
    <property type="project" value="UniProtKB-KW"/>
</dbReference>
<feature type="binding site" evidence="2">
    <location>
        <position position="390"/>
    </location>
    <ligand>
        <name>substrate</name>
    </ligand>
</feature>
<feature type="binding site" evidence="2">
    <location>
        <position position="334"/>
    </location>
    <ligand>
        <name>substrate</name>
    </ligand>
</feature>
<dbReference type="Pfam" id="PF02769">
    <property type="entry name" value="AIRS_C"/>
    <property type="match status" value="1"/>
</dbReference>
<feature type="compositionally biased region" description="Basic and acidic residues" evidence="3">
    <location>
        <begin position="13"/>
        <end position="23"/>
    </location>
</feature>
<keyword evidence="2" id="KW-0547">Nucleotide-binding</keyword>
<name>A0A5M6HUG5_9HYPH</name>
<dbReference type="AlphaFoldDB" id="A0A5M6HUG5"/>
<sequence length="393" mass="40930">MPPPLLAAARGRPKAEPRLRKPAESATEAPPSPPAEAAQAEAAQAPEPPQSRVRPHVPVHADAVSRLSGEDALIHRAFAPLASHEGAFGLTDDAAAIAVPPSHEVVATTDTLVAGVHFFPDDPPEAIARKALRVNLSDLAAKAADPLGFLLSIALPEGIRPEWLDAFARGLADDSKKYRIPLFGGDTVRTTGPMVISITALGTAKPGEVVRRAGAQPGDWVMVTGTIGDAALGLMLRKHLGLKALNRLGTRDKAHLTDRYLLPQPRLRLAAALRLHATAAMDISDGLAGDLAKLCAVSGVGARIETALLPLSPAAAAAIETDPRLLERVVSGGDDYEILMTVPSDDLDAFVSAATRAGVAVTAIGEITAGPGLPVLYGPDGPMKLKQMSFSHF</sequence>
<feature type="compositionally biased region" description="Low complexity" evidence="3">
    <location>
        <begin position="24"/>
        <end position="45"/>
    </location>
</feature>
<dbReference type="InterPro" id="IPR006283">
    <property type="entry name" value="ThiL-like"/>
</dbReference>
<dbReference type="NCBIfam" id="TIGR01379">
    <property type="entry name" value="thiL"/>
    <property type="match status" value="1"/>
</dbReference>
<evidence type="ECO:0000256" key="2">
    <source>
        <dbReference type="HAMAP-Rule" id="MF_02128"/>
    </source>
</evidence>
<dbReference type="OrthoDB" id="9802811at2"/>
<feature type="binding site" evidence="2">
    <location>
        <position position="284"/>
    </location>
    <ligand>
        <name>ATP</name>
        <dbReference type="ChEBI" id="CHEBI:30616"/>
    </ligand>
</feature>
<dbReference type="Gene3D" id="3.90.650.10">
    <property type="entry name" value="PurM-like C-terminal domain"/>
    <property type="match status" value="1"/>
</dbReference>
<feature type="binding site" evidence="2">
    <location>
        <position position="117"/>
    </location>
    <ligand>
        <name>substrate</name>
    </ligand>
</feature>
<feature type="binding site" evidence="2">
    <location>
        <position position="138"/>
    </location>
    <ligand>
        <name>Mg(2+)</name>
        <dbReference type="ChEBI" id="CHEBI:18420"/>
        <label>4</label>
    </ligand>
</feature>
<dbReference type="Proteomes" id="UP000323886">
    <property type="component" value="Unassembled WGS sequence"/>
</dbReference>
<feature type="binding site" evidence="2">
    <location>
        <position position="93"/>
    </location>
    <ligand>
        <name>Mg(2+)</name>
        <dbReference type="ChEBI" id="CHEBI:18420"/>
        <label>3</label>
    </ligand>
</feature>
<proteinExistence type="inferred from homology"/>
<keyword evidence="2" id="KW-0479">Metal-binding</keyword>
<dbReference type="InterPro" id="IPR016188">
    <property type="entry name" value="PurM-like_N"/>
</dbReference>
<dbReference type="GO" id="GO:0005524">
    <property type="term" value="F:ATP binding"/>
    <property type="evidence" value="ECO:0007669"/>
    <property type="project" value="UniProtKB-UniRule"/>
</dbReference>
<feature type="binding site" evidence="2">
    <location>
        <position position="282"/>
    </location>
    <ligand>
        <name>Mg(2+)</name>
        <dbReference type="ChEBI" id="CHEBI:18420"/>
        <label>3</label>
    </ligand>
</feature>
<feature type="domain" description="PurM-like N-terminal" evidence="4">
    <location>
        <begin position="92"/>
        <end position="203"/>
    </location>
</feature>
<comment type="caution">
    <text evidence="2">Lacks conserved residue(s) required for the propagation of feature annotation.</text>
</comment>
<dbReference type="InterPro" id="IPR010918">
    <property type="entry name" value="PurM-like_C_dom"/>
</dbReference>
<feature type="binding site" evidence="2">
    <location>
        <position position="93"/>
    </location>
    <ligand>
        <name>Mg(2+)</name>
        <dbReference type="ChEBI" id="CHEBI:18420"/>
        <label>4</label>
    </ligand>
</feature>
<evidence type="ECO:0000313" key="7">
    <source>
        <dbReference type="Proteomes" id="UP000323886"/>
    </source>
</evidence>
<keyword evidence="2 6" id="KW-0418">Kinase</keyword>
<dbReference type="GO" id="GO:0009030">
    <property type="term" value="F:thiamine-phosphate kinase activity"/>
    <property type="evidence" value="ECO:0007669"/>
    <property type="project" value="UniProtKB-UniRule"/>
</dbReference>
<dbReference type="EMBL" id="VWPL01000022">
    <property type="protein sequence ID" value="KAA5599516.1"/>
    <property type="molecule type" value="Genomic_DNA"/>
</dbReference>
<feature type="binding site" evidence="2">
    <location>
        <position position="109"/>
    </location>
    <ligand>
        <name>Mg(2+)</name>
        <dbReference type="ChEBI" id="CHEBI:18420"/>
        <label>1</label>
    </ligand>
</feature>
<dbReference type="CDD" id="cd02194">
    <property type="entry name" value="ThiL"/>
    <property type="match status" value="1"/>
</dbReference>
<accession>A0A5M6HUG5</accession>
<evidence type="ECO:0000256" key="3">
    <source>
        <dbReference type="SAM" id="MobiDB-lite"/>
    </source>
</evidence>
<comment type="function">
    <text evidence="2">Catalyzes the ATP-dependent phosphorylation of thiamine-monophosphate (TMP) to form thiamine-pyrophosphate (TPP), the active form of vitamin B1.</text>
</comment>
<dbReference type="UniPathway" id="UPA00060">
    <property type="reaction ID" value="UER00142"/>
</dbReference>
<dbReference type="HAMAP" id="MF_02128">
    <property type="entry name" value="TMP_kinase"/>
    <property type="match status" value="1"/>
</dbReference>
<feature type="binding site" evidence="2">
    <location>
        <position position="108"/>
    </location>
    <ligand>
        <name>Mg(2+)</name>
        <dbReference type="ChEBI" id="CHEBI:18420"/>
        <label>4</label>
    </ligand>
</feature>
<evidence type="ECO:0000256" key="1">
    <source>
        <dbReference type="ARBA" id="ARBA00022977"/>
    </source>
</evidence>
<dbReference type="Pfam" id="PF00586">
    <property type="entry name" value="AIRS"/>
    <property type="match status" value="1"/>
</dbReference>
<evidence type="ECO:0000313" key="6">
    <source>
        <dbReference type="EMBL" id="KAA5599516.1"/>
    </source>
</evidence>
<dbReference type="PANTHER" id="PTHR30270">
    <property type="entry name" value="THIAMINE-MONOPHOSPHATE KINASE"/>
    <property type="match status" value="1"/>
</dbReference>
<feature type="binding site" evidence="2">
    <location>
        <begin position="185"/>
        <end position="186"/>
    </location>
    <ligand>
        <name>ATP</name>
        <dbReference type="ChEBI" id="CHEBI:30616"/>
    </ligand>
</feature>
<evidence type="ECO:0000259" key="5">
    <source>
        <dbReference type="Pfam" id="PF02769"/>
    </source>
</evidence>
<organism evidence="6 7">
    <name type="scientific">Blastochloris sulfoviridis</name>
    <dbReference type="NCBI Taxonomy" id="50712"/>
    <lineage>
        <taxon>Bacteria</taxon>
        <taxon>Pseudomonadati</taxon>
        <taxon>Pseudomonadota</taxon>
        <taxon>Alphaproteobacteria</taxon>
        <taxon>Hyphomicrobiales</taxon>
        <taxon>Blastochloridaceae</taxon>
        <taxon>Blastochloris</taxon>
    </lineage>
</organism>
<evidence type="ECO:0000259" key="4">
    <source>
        <dbReference type="Pfam" id="PF00586"/>
    </source>
</evidence>
<feature type="binding site" evidence="2">
    <location>
        <position position="110"/>
    </location>
    <ligand>
        <name>Mg(2+)</name>
        <dbReference type="ChEBI" id="CHEBI:18420"/>
        <label>2</label>
    </ligand>
</feature>
<comment type="miscellaneous">
    <text evidence="2">Reaction mechanism of ThiL seems to utilize a direct, inline transfer of the gamma-phosphate of ATP to TMP rather than a phosphorylated enzyme intermediate.</text>
</comment>
<keyword evidence="2" id="KW-0067">ATP-binding</keyword>
<feature type="binding site" evidence="2">
    <location>
        <position position="186"/>
    </location>
    <ligand>
        <name>Mg(2+)</name>
        <dbReference type="ChEBI" id="CHEBI:18420"/>
        <label>1</label>
    </ligand>
</feature>
<dbReference type="SUPFAM" id="SSF55326">
    <property type="entry name" value="PurM N-terminal domain-like"/>
    <property type="match status" value="1"/>
</dbReference>
<feature type="region of interest" description="Disordered" evidence="3">
    <location>
        <begin position="1"/>
        <end position="55"/>
    </location>
</feature>
<reference evidence="6 7" key="1">
    <citation type="submission" date="2019-09" db="EMBL/GenBank/DDBJ databases">
        <title>Draft Whole-Genome sequence of Blastochloris sulfoviridis DSM 729.</title>
        <authorList>
            <person name="Meyer T.E."/>
            <person name="Kyndt J.A."/>
        </authorList>
    </citation>
    <scope>NUCLEOTIDE SEQUENCE [LARGE SCALE GENOMIC DNA]</scope>
    <source>
        <strain evidence="6 7">DSM 729</strain>
    </source>
</reference>
<feature type="domain" description="PurM-like C-terminal" evidence="5">
    <location>
        <begin position="216"/>
        <end position="373"/>
    </location>
</feature>
<protein>
    <recommendedName>
        <fullName evidence="2">Thiamine-monophosphate kinase</fullName>
        <shortName evidence="2">TMP kinase</shortName>
        <shortName evidence="2">Thiamine-phosphate kinase</shortName>
        <ecNumber evidence="2">2.7.4.16</ecNumber>
    </recommendedName>
</protein>
<keyword evidence="1 2" id="KW-0784">Thiamine biosynthesis</keyword>
<feature type="binding site" evidence="2">
    <location>
        <position position="138"/>
    </location>
    <ligand>
        <name>Mg(2+)</name>
        <dbReference type="ChEBI" id="CHEBI:18420"/>
        <label>3</label>
    </ligand>
</feature>
<comment type="caution">
    <text evidence="6">The sequence shown here is derived from an EMBL/GenBank/DDBJ whole genome shotgun (WGS) entry which is preliminary data.</text>
</comment>
<dbReference type="InterPro" id="IPR036676">
    <property type="entry name" value="PurM-like_C_sf"/>
</dbReference>
<comment type="pathway">
    <text evidence="2">Cofactor biosynthesis; thiamine diphosphate biosynthesis; thiamine diphosphate from thiamine phosphate: step 1/1.</text>
</comment>
<comment type="catalytic activity">
    <reaction evidence="2">
        <text>thiamine phosphate + ATP = thiamine diphosphate + ADP</text>
        <dbReference type="Rhea" id="RHEA:15913"/>
        <dbReference type="ChEBI" id="CHEBI:30616"/>
        <dbReference type="ChEBI" id="CHEBI:37575"/>
        <dbReference type="ChEBI" id="CHEBI:58937"/>
        <dbReference type="ChEBI" id="CHEBI:456216"/>
        <dbReference type="EC" id="2.7.4.16"/>
    </reaction>
</comment>
<feature type="binding site" evidence="2">
    <location>
        <position position="285"/>
    </location>
    <ligand>
        <name>Mg(2+)</name>
        <dbReference type="ChEBI" id="CHEBI:18420"/>
        <label>5</label>
    </ligand>
</feature>
<feature type="binding site" evidence="2">
    <location>
        <position position="212"/>
    </location>
    <ligand>
        <name>ATP</name>
        <dbReference type="ChEBI" id="CHEBI:30616"/>
    </ligand>
</feature>
<feature type="binding site" evidence="2">
    <location>
        <position position="110"/>
    </location>
    <ligand>
        <name>Mg(2+)</name>
        <dbReference type="ChEBI" id="CHEBI:18420"/>
        <label>1</label>
    </ligand>
</feature>
<dbReference type="PANTHER" id="PTHR30270:SF0">
    <property type="entry name" value="THIAMINE-MONOPHOSPHATE KINASE"/>
    <property type="match status" value="1"/>
</dbReference>
<dbReference type="EC" id="2.7.4.16" evidence="2"/>
<dbReference type="GO" id="GO:0000287">
    <property type="term" value="F:magnesium ion binding"/>
    <property type="evidence" value="ECO:0007669"/>
    <property type="project" value="UniProtKB-UniRule"/>
</dbReference>
<dbReference type="Gene3D" id="3.30.1330.10">
    <property type="entry name" value="PurM-like, N-terminal domain"/>
    <property type="match status" value="1"/>
</dbReference>
<dbReference type="GO" id="GO:0009229">
    <property type="term" value="P:thiamine diphosphate biosynthetic process"/>
    <property type="evidence" value="ECO:0007669"/>
    <property type="project" value="UniProtKB-UniRule"/>
</dbReference>
<comment type="similarity">
    <text evidence="2">Belongs to the thiamine-monophosphate kinase family.</text>
</comment>
<gene>
    <name evidence="2 6" type="primary">thiL</name>
    <name evidence="6" type="ORF">F1193_12200</name>
</gene>
<keyword evidence="2" id="KW-0460">Magnesium</keyword>
<keyword evidence="2 6" id="KW-0808">Transferase</keyword>
<dbReference type="SUPFAM" id="SSF56042">
    <property type="entry name" value="PurM C-terminal domain-like"/>
    <property type="match status" value="1"/>
</dbReference>
<feature type="binding site" evidence="2">
    <location>
        <position position="138"/>
    </location>
    <ligand>
        <name>Mg(2+)</name>
        <dbReference type="ChEBI" id="CHEBI:18420"/>
        <label>2</label>
    </ligand>
</feature>